<keyword evidence="1" id="KW-1133">Transmembrane helix</keyword>
<dbReference type="EMBL" id="ML976074">
    <property type="protein sequence ID" value="KAF1939815.1"/>
    <property type="molecule type" value="Genomic_DNA"/>
</dbReference>
<protein>
    <submittedName>
        <fullName evidence="2">Uncharacterized protein</fullName>
    </submittedName>
</protein>
<proteinExistence type="predicted"/>
<dbReference type="AlphaFoldDB" id="A0A6A5SGP8"/>
<sequence length="110" mass="12246">MSPPSIPLLPPTKNTFLMYCISFLATFFNQFKLLLLVPPVYVFSVAFSLAPATSFPFSFSAIPPSIALMTRRLFLSWPQGQQNLEFRCAAVAVWPGNVAGKFAQFFAECE</sequence>
<feature type="transmembrane region" description="Helical" evidence="1">
    <location>
        <begin position="16"/>
        <end position="35"/>
    </location>
</feature>
<reference evidence="2" key="1">
    <citation type="journal article" date="2020" name="Stud. Mycol.">
        <title>101 Dothideomycetes genomes: a test case for predicting lifestyles and emergence of pathogens.</title>
        <authorList>
            <person name="Haridas S."/>
            <person name="Albert R."/>
            <person name="Binder M."/>
            <person name="Bloem J."/>
            <person name="Labutti K."/>
            <person name="Salamov A."/>
            <person name="Andreopoulos B."/>
            <person name="Baker S."/>
            <person name="Barry K."/>
            <person name="Bills G."/>
            <person name="Bluhm B."/>
            <person name="Cannon C."/>
            <person name="Castanera R."/>
            <person name="Culley D."/>
            <person name="Daum C."/>
            <person name="Ezra D."/>
            <person name="Gonzalez J."/>
            <person name="Henrissat B."/>
            <person name="Kuo A."/>
            <person name="Liang C."/>
            <person name="Lipzen A."/>
            <person name="Lutzoni F."/>
            <person name="Magnuson J."/>
            <person name="Mondo S."/>
            <person name="Nolan M."/>
            <person name="Ohm R."/>
            <person name="Pangilinan J."/>
            <person name="Park H.-J."/>
            <person name="Ramirez L."/>
            <person name="Alfaro M."/>
            <person name="Sun H."/>
            <person name="Tritt A."/>
            <person name="Yoshinaga Y."/>
            <person name="Zwiers L.-H."/>
            <person name="Turgeon B."/>
            <person name="Goodwin S."/>
            <person name="Spatafora J."/>
            <person name="Crous P."/>
            <person name="Grigoriev I."/>
        </authorList>
    </citation>
    <scope>NUCLEOTIDE SEQUENCE</scope>
    <source>
        <strain evidence="2">CBS 161.51</strain>
    </source>
</reference>
<dbReference type="Proteomes" id="UP000800038">
    <property type="component" value="Unassembled WGS sequence"/>
</dbReference>
<keyword evidence="1" id="KW-0812">Transmembrane</keyword>
<evidence type="ECO:0000313" key="3">
    <source>
        <dbReference type="Proteomes" id="UP000800038"/>
    </source>
</evidence>
<feature type="transmembrane region" description="Helical" evidence="1">
    <location>
        <begin position="41"/>
        <end position="62"/>
    </location>
</feature>
<organism evidence="2 3">
    <name type="scientific">Clathrospora elynae</name>
    <dbReference type="NCBI Taxonomy" id="706981"/>
    <lineage>
        <taxon>Eukaryota</taxon>
        <taxon>Fungi</taxon>
        <taxon>Dikarya</taxon>
        <taxon>Ascomycota</taxon>
        <taxon>Pezizomycotina</taxon>
        <taxon>Dothideomycetes</taxon>
        <taxon>Pleosporomycetidae</taxon>
        <taxon>Pleosporales</taxon>
        <taxon>Diademaceae</taxon>
        <taxon>Clathrospora</taxon>
    </lineage>
</organism>
<accession>A0A6A5SGP8</accession>
<keyword evidence="3" id="KW-1185">Reference proteome</keyword>
<name>A0A6A5SGP8_9PLEO</name>
<gene>
    <name evidence="2" type="ORF">EJ02DRAFT_245550</name>
</gene>
<evidence type="ECO:0000313" key="2">
    <source>
        <dbReference type="EMBL" id="KAF1939815.1"/>
    </source>
</evidence>
<evidence type="ECO:0000256" key="1">
    <source>
        <dbReference type="SAM" id="Phobius"/>
    </source>
</evidence>
<keyword evidence="1" id="KW-0472">Membrane</keyword>